<accession>A0A1I8FKY5</accession>
<dbReference type="WBParaSite" id="maker-unitig_38647-snap-gene-0.4-mRNA-1">
    <property type="protein sequence ID" value="maker-unitig_38647-snap-gene-0.4-mRNA-1"/>
    <property type="gene ID" value="maker-unitig_38647-snap-gene-0.4"/>
</dbReference>
<protein>
    <submittedName>
        <fullName evidence="2">Protein kinase domain-containing protein</fullName>
    </submittedName>
</protein>
<dbReference type="Proteomes" id="UP000095280">
    <property type="component" value="Unplaced"/>
</dbReference>
<evidence type="ECO:0000313" key="2">
    <source>
        <dbReference type="WBParaSite" id="maker-unitig_38647-snap-gene-0.4-mRNA-1"/>
    </source>
</evidence>
<organism evidence="1 2">
    <name type="scientific">Macrostomum lignano</name>
    <dbReference type="NCBI Taxonomy" id="282301"/>
    <lineage>
        <taxon>Eukaryota</taxon>
        <taxon>Metazoa</taxon>
        <taxon>Spiralia</taxon>
        <taxon>Lophotrochozoa</taxon>
        <taxon>Platyhelminthes</taxon>
        <taxon>Rhabditophora</taxon>
        <taxon>Macrostomorpha</taxon>
        <taxon>Macrostomida</taxon>
        <taxon>Macrostomidae</taxon>
        <taxon>Macrostomum</taxon>
    </lineage>
</organism>
<proteinExistence type="predicted"/>
<sequence length="539" mass="57797">MFVIETTFQVLEAGSKRYRPGESTSPGCPVGRQVRIRRNCSGRLTALKRGRCGQLCPRCPAVSQAVADAGRTLTNTVAVVAYRRKPQESLVKSSFKSSNRRPRCRPAVSLNRWSRRLKHSSSPHDRFNLHSLANLPSSKSSSLSSVDIIDVRSPSSMRPSAVGILRDGQQPGGGVAGAASASAASAGSCHGRTFPSCCRSKQAAAPPVDAAVAAWDAAGLAIQLAGIECRLSSSWLGRTAPPRVEAAAASDAGYSRFGILTGSCRYACELLNLAGEHLGARVRRRFSTVAFGRRSPWLSGQPNQPASVRLCCLLVSVASEPRQASRLAFKKRPAIRPSSSDIHFDPRRLIAASAILCWLLLTTPSSTISSCFDCQSQDGLATSFPGLDAEANDSSRAFRRLHRAAGGTRGGRPTMAAVEARRLFYFSGELRPPPLLWCPSLITGSSQRAWKLCSFRLHQVMEPKLPSAQGHLANLLFPLRIALSSAASFLATAEYQLEQALGSQPEQGRASSAGSYNVKQTVERVVSPLARCESRRSAA</sequence>
<keyword evidence="1" id="KW-1185">Reference proteome</keyword>
<name>A0A1I8FKY5_9PLAT</name>
<evidence type="ECO:0000313" key="1">
    <source>
        <dbReference type="Proteomes" id="UP000095280"/>
    </source>
</evidence>
<reference evidence="2" key="1">
    <citation type="submission" date="2016-11" db="UniProtKB">
        <authorList>
            <consortium name="WormBaseParasite"/>
        </authorList>
    </citation>
    <scope>IDENTIFICATION</scope>
</reference>
<dbReference type="AlphaFoldDB" id="A0A1I8FKY5"/>